<feature type="compositionally biased region" description="Basic and acidic residues" evidence="1">
    <location>
        <begin position="141"/>
        <end position="161"/>
    </location>
</feature>
<gene>
    <name evidence="3" type="ORF">A3A48_04275</name>
</gene>
<dbReference type="InterPro" id="IPR027981">
    <property type="entry name" value="DUF4446"/>
</dbReference>
<dbReference type="EMBL" id="MFBN01000056">
    <property type="protein sequence ID" value="OGD93920.1"/>
    <property type="molecule type" value="Genomic_DNA"/>
</dbReference>
<feature type="transmembrane region" description="Helical" evidence="2">
    <location>
        <begin position="7"/>
        <end position="27"/>
    </location>
</feature>
<evidence type="ECO:0000256" key="2">
    <source>
        <dbReference type="SAM" id="Phobius"/>
    </source>
</evidence>
<dbReference type="STRING" id="1797724.A3A48_04275"/>
<keyword evidence="2" id="KW-0812">Transmembrane</keyword>
<evidence type="ECO:0000313" key="3">
    <source>
        <dbReference type="EMBL" id="OGD93920.1"/>
    </source>
</evidence>
<dbReference type="AlphaFoldDB" id="A0A1F5GPW2"/>
<name>A0A1F5GPW2_9BACT</name>
<feature type="region of interest" description="Disordered" evidence="1">
    <location>
        <begin position="132"/>
        <end position="161"/>
    </location>
</feature>
<protein>
    <recommendedName>
        <fullName evidence="5">DUF4446 domain-containing protein</fullName>
    </recommendedName>
</protein>
<keyword evidence="2" id="KW-0472">Membrane</keyword>
<organism evidence="3 4">
    <name type="scientific">Candidatus Curtissbacteria bacterium RIFCSPLOWO2_01_FULL_37_9</name>
    <dbReference type="NCBI Taxonomy" id="1797724"/>
    <lineage>
        <taxon>Bacteria</taxon>
        <taxon>Candidatus Curtissiibacteriota</taxon>
    </lineage>
</organism>
<dbReference type="Pfam" id="PF14584">
    <property type="entry name" value="DUF4446"/>
    <property type="match status" value="1"/>
</dbReference>
<keyword evidence="2" id="KW-1133">Transmembrane helix</keyword>
<accession>A0A1F5GPW2</accession>
<sequence length="161" mass="18199">MWQELKATDYIIIILGIWLTLLSFYILKTVSNLRKITKSVKGQNLEQILNNIFERQKIQTKTIDELSVSIQQIDKQLKGNIAKYALVRYNPFEDTGGDQSFALALLDGTNNGIVISSLHSRGGTRVYAKQVSGAKPTNHQFSKEEKEVVEKAARRESEGTR</sequence>
<proteinExistence type="predicted"/>
<dbReference type="Proteomes" id="UP000178336">
    <property type="component" value="Unassembled WGS sequence"/>
</dbReference>
<evidence type="ECO:0000313" key="4">
    <source>
        <dbReference type="Proteomes" id="UP000178336"/>
    </source>
</evidence>
<evidence type="ECO:0000256" key="1">
    <source>
        <dbReference type="SAM" id="MobiDB-lite"/>
    </source>
</evidence>
<comment type="caution">
    <text evidence="3">The sequence shown here is derived from an EMBL/GenBank/DDBJ whole genome shotgun (WGS) entry which is preliminary data.</text>
</comment>
<reference evidence="3 4" key="1">
    <citation type="journal article" date="2016" name="Nat. Commun.">
        <title>Thousands of microbial genomes shed light on interconnected biogeochemical processes in an aquifer system.</title>
        <authorList>
            <person name="Anantharaman K."/>
            <person name="Brown C.T."/>
            <person name="Hug L.A."/>
            <person name="Sharon I."/>
            <person name="Castelle C.J."/>
            <person name="Probst A.J."/>
            <person name="Thomas B.C."/>
            <person name="Singh A."/>
            <person name="Wilkins M.J."/>
            <person name="Karaoz U."/>
            <person name="Brodie E.L."/>
            <person name="Williams K.H."/>
            <person name="Hubbard S.S."/>
            <person name="Banfield J.F."/>
        </authorList>
    </citation>
    <scope>NUCLEOTIDE SEQUENCE [LARGE SCALE GENOMIC DNA]</scope>
</reference>
<evidence type="ECO:0008006" key="5">
    <source>
        <dbReference type="Google" id="ProtNLM"/>
    </source>
</evidence>